<reference evidence="1" key="1">
    <citation type="submission" date="2020-10" db="EMBL/GenBank/DDBJ databases">
        <authorList>
            <person name="Gilroy R."/>
        </authorList>
    </citation>
    <scope>NUCLEOTIDE SEQUENCE</scope>
    <source>
        <strain evidence="1">17113</strain>
    </source>
</reference>
<accession>A0A9D9GWG4</accession>
<evidence type="ECO:0000313" key="1">
    <source>
        <dbReference type="EMBL" id="MBO8426802.1"/>
    </source>
</evidence>
<dbReference type="Proteomes" id="UP000823634">
    <property type="component" value="Unassembled WGS sequence"/>
</dbReference>
<organism evidence="1 2">
    <name type="scientific">Candidatus Alloenteromonas pullistercoris</name>
    <dbReference type="NCBI Taxonomy" id="2840785"/>
    <lineage>
        <taxon>Bacteria</taxon>
        <taxon>Bacillati</taxon>
        <taxon>Bacillota</taxon>
        <taxon>Bacillota incertae sedis</taxon>
        <taxon>Candidatus Alloenteromonas</taxon>
    </lineage>
</organism>
<name>A0A9D9GWG4_9FIRM</name>
<dbReference type="EMBL" id="JADINA010000036">
    <property type="protein sequence ID" value="MBO8426802.1"/>
    <property type="molecule type" value="Genomic_DNA"/>
</dbReference>
<evidence type="ECO:0000313" key="2">
    <source>
        <dbReference type="Proteomes" id="UP000823634"/>
    </source>
</evidence>
<dbReference type="AlphaFoldDB" id="A0A9D9GWG4"/>
<sequence>MLSSVFLSGRLGPLSESNVRLVEVDRVIPEQGGRYGVFSFPVRCPLSKGSCFFTAKPGSSIVLKGRLEMDKEIGLLIVSEVEEINPIP</sequence>
<proteinExistence type="predicted"/>
<gene>
    <name evidence="1" type="ORF">IAC61_05785</name>
</gene>
<comment type="caution">
    <text evidence="1">The sequence shown here is derived from an EMBL/GenBank/DDBJ whole genome shotgun (WGS) entry which is preliminary data.</text>
</comment>
<protein>
    <submittedName>
        <fullName evidence="1">Uncharacterized protein</fullName>
    </submittedName>
</protein>
<reference evidence="1" key="2">
    <citation type="journal article" date="2021" name="PeerJ">
        <title>Extensive microbial diversity within the chicken gut microbiome revealed by metagenomics and culture.</title>
        <authorList>
            <person name="Gilroy R."/>
            <person name="Ravi A."/>
            <person name="Getino M."/>
            <person name="Pursley I."/>
            <person name="Horton D.L."/>
            <person name="Alikhan N.F."/>
            <person name="Baker D."/>
            <person name="Gharbi K."/>
            <person name="Hall N."/>
            <person name="Watson M."/>
            <person name="Adriaenssens E.M."/>
            <person name="Foster-Nyarko E."/>
            <person name="Jarju S."/>
            <person name="Secka A."/>
            <person name="Antonio M."/>
            <person name="Oren A."/>
            <person name="Chaudhuri R.R."/>
            <person name="La Ragione R."/>
            <person name="Hildebrand F."/>
            <person name="Pallen M.J."/>
        </authorList>
    </citation>
    <scope>NUCLEOTIDE SEQUENCE</scope>
    <source>
        <strain evidence="1">17113</strain>
    </source>
</reference>